<dbReference type="Gene3D" id="3.40.50.1820">
    <property type="entry name" value="alpha/beta hydrolase"/>
    <property type="match status" value="1"/>
</dbReference>
<reference evidence="2" key="1">
    <citation type="submission" date="2023-03" db="EMBL/GenBank/DDBJ databases">
        <title>a new species belonging to Providencia genus.</title>
        <authorList>
            <person name="Yang W."/>
            <person name="Hu F."/>
            <person name="Shen S."/>
            <person name="Ding L."/>
            <person name="Yin D."/>
        </authorList>
    </citation>
    <scope>NUCLEOTIDE SEQUENCE</scope>
    <source>
        <strain evidence="2">CRE-3FA-0001</strain>
    </source>
</reference>
<dbReference type="GO" id="GO:0016020">
    <property type="term" value="C:membrane"/>
    <property type="evidence" value="ECO:0007669"/>
    <property type="project" value="TreeGrafter"/>
</dbReference>
<evidence type="ECO:0000259" key="1">
    <source>
        <dbReference type="Pfam" id="PF00561"/>
    </source>
</evidence>
<evidence type="ECO:0000313" key="2">
    <source>
        <dbReference type="EMBL" id="MDG4695015.1"/>
    </source>
</evidence>
<feature type="domain" description="AB hydrolase-1" evidence="1">
    <location>
        <begin position="31"/>
        <end position="258"/>
    </location>
</feature>
<keyword evidence="5" id="KW-1185">Reference proteome</keyword>
<reference evidence="3" key="2">
    <citation type="submission" date="2023-07" db="EMBL/GenBank/DDBJ databases">
        <authorList>
            <person name="Yang W."/>
            <person name="Chen J."/>
            <person name="Ji P."/>
            <person name="Hu F."/>
        </authorList>
    </citation>
    <scope>NUCLEOTIDE SEQUENCE</scope>
    <source>
        <strain evidence="3">CRE-138-0111</strain>
    </source>
</reference>
<dbReference type="InterPro" id="IPR050266">
    <property type="entry name" value="AB_hydrolase_sf"/>
</dbReference>
<dbReference type="InterPro" id="IPR029058">
    <property type="entry name" value="AB_hydrolase_fold"/>
</dbReference>
<reference evidence="3" key="3">
    <citation type="journal article" date="2024" name="Int. J. Antimicrob. Agents">
        <title>Identification of a novel Providencia species showing multi-drug-resistant in three patients with hospital-acquired infection.</title>
        <authorList>
            <person name="Yang W."/>
            <person name="Chen J."/>
            <person name="Yang F."/>
            <person name="Ji P."/>
            <person name="Shen S."/>
            <person name="Yin D."/>
            <person name="Hu F."/>
        </authorList>
    </citation>
    <scope>NUCLEOTIDE SEQUENCE</scope>
    <source>
        <strain evidence="3">CRE-138-0111</strain>
    </source>
</reference>
<dbReference type="AlphaFoldDB" id="A0AA42K189"/>
<evidence type="ECO:0000313" key="4">
    <source>
        <dbReference type="Proteomes" id="UP001156701"/>
    </source>
</evidence>
<dbReference type="SUPFAM" id="SSF53474">
    <property type="entry name" value="alpha/beta-Hydrolases"/>
    <property type="match status" value="1"/>
</dbReference>
<dbReference type="Pfam" id="PF00561">
    <property type="entry name" value="Abhydrolase_1"/>
    <property type="match status" value="1"/>
</dbReference>
<comment type="caution">
    <text evidence="2">The sequence shown here is derived from an EMBL/GenBank/DDBJ whole genome shotgun (WGS) entry which is preliminary data.</text>
</comment>
<keyword evidence="2" id="KW-0378">Hydrolase</keyword>
<gene>
    <name evidence="2" type="ORF">P7V44_02050</name>
    <name evidence="3" type="ORF">Q5E86_10465</name>
</gene>
<dbReference type="PANTHER" id="PTHR43798">
    <property type="entry name" value="MONOACYLGLYCEROL LIPASE"/>
    <property type="match status" value="1"/>
</dbReference>
<organism evidence="2 4">
    <name type="scientific">Providencia huashanensis</name>
    <dbReference type="NCBI Taxonomy" id="3037798"/>
    <lineage>
        <taxon>Bacteria</taxon>
        <taxon>Pseudomonadati</taxon>
        <taxon>Pseudomonadota</taxon>
        <taxon>Gammaproteobacteria</taxon>
        <taxon>Enterobacterales</taxon>
        <taxon>Morganellaceae</taxon>
        <taxon>Providencia</taxon>
    </lineage>
</organism>
<evidence type="ECO:0000313" key="5">
    <source>
        <dbReference type="Proteomes" id="UP001176478"/>
    </source>
</evidence>
<name>A0AA42K189_9GAMM</name>
<evidence type="ECO:0000313" key="3">
    <source>
        <dbReference type="EMBL" id="MDO7856769.1"/>
    </source>
</evidence>
<accession>A0AA42K189</accession>
<sequence length="279" mass="30636">MNLPIEKLPAQQLADFGQYRLNWRCSGHGHAVVLLHGISSGSASWVSQLASSSLTDHYRLYSWDAPGYSGSSMLNTAKPTAVDYATALKAFLDSLKIQQVVLVGHSLGALMASAFAAQYSQRVKGLFLANPAQGYASKSPEQQASVYQQRQMIVTNSGLQAYAENRAAALLSPNATPEKIDWVKQNMEKLNPQGFLAAAWMLAHDDISLYLKGYNGPIEILAGADDTITPPQQVQQLAIQQECPFWLIKQAGHASYLDTPTQFNHHLKQFLETVYNPVE</sequence>
<proteinExistence type="predicted"/>
<dbReference type="Proteomes" id="UP001156701">
    <property type="component" value="Unassembled WGS sequence"/>
</dbReference>
<dbReference type="EMBL" id="JARRYG010000002">
    <property type="protein sequence ID" value="MDG4695015.1"/>
    <property type="molecule type" value="Genomic_DNA"/>
</dbReference>
<dbReference type="Proteomes" id="UP001176478">
    <property type="component" value="Unassembled WGS sequence"/>
</dbReference>
<dbReference type="PRINTS" id="PR00111">
    <property type="entry name" value="ABHYDROLASE"/>
</dbReference>
<dbReference type="EMBL" id="JAUQTG010000005">
    <property type="protein sequence ID" value="MDO7856769.1"/>
    <property type="molecule type" value="Genomic_DNA"/>
</dbReference>
<dbReference type="PANTHER" id="PTHR43798:SF33">
    <property type="entry name" value="HYDROLASE, PUTATIVE (AFU_ORTHOLOGUE AFUA_2G14860)-RELATED"/>
    <property type="match status" value="1"/>
</dbReference>
<dbReference type="RefSeq" id="WP_129466672.1">
    <property type="nucleotide sequence ID" value="NZ_JARRYG010000002.1"/>
</dbReference>
<dbReference type="GO" id="GO:0016787">
    <property type="term" value="F:hydrolase activity"/>
    <property type="evidence" value="ECO:0007669"/>
    <property type="project" value="UniProtKB-KW"/>
</dbReference>
<protein>
    <submittedName>
        <fullName evidence="2">Alpha/beta hydrolase</fullName>
    </submittedName>
</protein>
<dbReference type="InterPro" id="IPR000073">
    <property type="entry name" value="AB_hydrolase_1"/>
</dbReference>